<dbReference type="InterPro" id="IPR001594">
    <property type="entry name" value="Palmitoyltrfase_DHHC"/>
</dbReference>
<dbReference type="Proteomes" id="UP000677054">
    <property type="component" value="Unassembled WGS sequence"/>
</dbReference>
<dbReference type="GO" id="GO:0016020">
    <property type="term" value="C:membrane"/>
    <property type="evidence" value="ECO:0007669"/>
    <property type="project" value="UniProtKB-SubCell"/>
</dbReference>
<dbReference type="EMBL" id="CAJPEV010000074">
    <property type="protein sequence ID" value="CAG0880125.1"/>
    <property type="molecule type" value="Genomic_DNA"/>
</dbReference>
<dbReference type="AlphaFoldDB" id="A0A7R8WZ39"/>
<protein>
    <recommendedName>
        <fullName evidence="7">Palmitoyltransferase</fullName>
        <ecNumber evidence="7">2.3.1.225</ecNumber>
    </recommendedName>
</protein>
<dbReference type="GO" id="GO:0006612">
    <property type="term" value="P:protein targeting to membrane"/>
    <property type="evidence" value="ECO:0007669"/>
    <property type="project" value="TreeGrafter"/>
</dbReference>
<accession>A0A7R8WZ39</accession>
<dbReference type="PANTHER" id="PTHR22883">
    <property type="entry name" value="ZINC FINGER DHHC DOMAIN CONTAINING PROTEIN"/>
    <property type="match status" value="1"/>
</dbReference>
<comment type="similarity">
    <text evidence="7">Belongs to the DHHC palmitoyltransferase family.</text>
</comment>
<comment type="domain">
    <text evidence="7">The DHHC domain is required for palmitoyltransferase activity.</text>
</comment>
<sequence>MPKELPTVLISLDDEDPQFAVVEKFETQWRHRKNVYRPWWMRVPFFFILRFAAPASFFSVIYIYNKFGMMLYRYFDSDSVIMFWLVFYDFEIISNWIQLQRDRSNVNENFPILKALPQQCLKSQCHVCHISRPLRVHHCPICDYCVWRRDHHCFLLGLCIGQFNHANFIFIMVYTTLASITYMYYCIQFMRIEYPFSGWYYLLCFALYGLTVSDVVTSTQFTVLVVFNMALFMAVALALFAAFHVYLVKTNDTMQDFAFWLSMKHFQKMDPYKYLPQPPLFQKMIFGPSPILRFFFPFWAPKIHEYFTFEKII</sequence>
<dbReference type="EC" id="2.3.1.225" evidence="7"/>
<evidence type="ECO:0000256" key="5">
    <source>
        <dbReference type="ARBA" id="ARBA00023136"/>
    </source>
</evidence>
<evidence type="ECO:0000256" key="4">
    <source>
        <dbReference type="ARBA" id="ARBA00022989"/>
    </source>
</evidence>
<evidence type="ECO:0000313" key="10">
    <source>
        <dbReference type="Proteomes" id="UP000677054"/>
    </source>
</evidence>
<feature type="transmembrane region" description="Helical" evidence="7">
    <location>
        <begin position="199"/>
        <end position="217"/>
    </location>
</feature>
<evidence type="ECO:0000256" key="3">
    <source>
        <dbReference type="ARBA" id="ARBA00022692"/>
    </source>
</evidence>
<dbReference type="GO" id="GO:0005794">
    <property type="term" value="C:Golgi apparatus"/>
    <property type="evidence" value="ECO:0007669"/>
    <property type="project" value="TreeGrafter"/>
</dbReference>
<dbReference type="PROSITE" id="PS50216">
    <property type="entry name" value="DHHC"/>
    <property type="match status" value="1"/>
</dbReference>
<evidence type="ECO:0000256" key="7">
    <source>
        <dbReference type="RuleBase" id="RU079119"/>
    </source>
</evidence>
<comment type="catalytic activity">
    <reaction evidence="7">
        <text>L-cysteinyl-[protein] + hexadecanoyl-CoA = S-hexadecanoyl-L-cysteinyl-[protein] + CoA</text>
        <dbReference type="Rhea" id="RHEA:36683"/>
        <dbReference type="Rhea" id="RHEA-COMP:10131"/>
        <dbReference type="Rhea" id="RHEA-COMP:11032"/>
        <dbReference type="ChEBI" id="CHEBI:29950"/>
        <dbReference type="ChEBI" id="CHEBI:57287"/>
        <dbReference type="ChEBI" id="CHEBI:57379"/>
        <dbReference type="ChEBI" id="CHEBI:74151"/>
        <dbReference type="EC" id="2.3.1.225"/>
    </reaction>
</comment>
<keyword evidence="3 7" id="KW-0812">Transmembrane</keyword>
<keyword evidence="4 7" id="KW-1133">Transmembrane helix</keyword>
<dbReference type="GO" id="GO:0019706">
    <property type="term" value="F:protein-cysteine S-palmitoyltransferase activity"/>
    <property type="evidence" value="ECO:0007669"/>
    <property type="project" value="UniProtKB-EC"/>
</dbReference>
<evidence type="ECO:0000256" key="1">
    <source>
        <dbReference type="ARBA" id="ARBA00004141"/>
    </source>
</evidence>
<evidence type="ECO:0000256" key="2">
    <source>
        <dbReference type="ARBA" id="ARBA00022679"/>
    </source>
</evidence>
<feature type="domain" description="Palmitoyltransferase DHHC" evidence="8">
    <location>
        <begin position="122"/>
        <end position="257"/>
    </location>
</feature>
<name>A0A7R8WZ39_9CRUS</name>
<keyword evidence="5 7" id="KW-0472">Membrane</keyword>
<keyword evidence="2 7" id="KW-0808">Transferase</keyword>
<evidence type="ECO:0000259" key="8">
    <source>
        <dbReference type="Pfam" id="PF01529"/>
    </source>
</evidence>
<organism evidence="9">
    <name type="scientific">Darwinula stevensoni</name>
    <dbReference type="NCBI Taxonomy" id="69355"/>
    <lineage>
        <taxon>Eukaryota</taxon>
        <taxon>Metazoa</taxon>
        <taxon>Ecdysozoa</taxon>
        <taxon>Arthropoda</taxon>
        <taxon>Crustacea</taxon>
        <taxon>Oligostraca</taxon>
        <taxon>Ostracoda</taxon>
        <taxon>Podocopa</taxon>
        <taxon>Podocopida</taxon>
        <taxon>Darwinulocopina</taxon>
        <taxon>Darwinuloidea</taxon>
        <taxon>Darwinulidae</taxon>
        <taxon>Darwinula</taxon>
    </lineage>
</organism>
<dbReference type="OrthoDB" id="302728at2759"/>
<feature type="transmembrane region" description="Helical" evidence="7">
    <location>
        <begin position="39"/>
        <end position="64"/>
    </location>
</feature>
<feature type="transmembrane region" description="Helical" evidence="7">
    <location>
        <begin position="223"/>
        <end position="247"/>
    </location>
</feature>
<comment type="subcellular location">
    <subcellularLocation>
        <location evidence="1">Membrane</location>
        <topology evidence="1">Multi-pass membrane protein</topology>
    </subcellularLocation>
</comment>
<reference evidence="9" key="1">
    <citation type="submission" date="2020-11" db="EMBL/GenBank/DDBJ databases">
        <authorList>
            <person name="Tran Van P."/>
        </authorList>
    </citation>
    <scope>NUCLEOTIDE SEQUENCE</scope>
</reference>
<dbReference type="EMBL" id="LR899591">
    <property type="protein sequence ID" value="CAD7240921.1"/>
    <property type="molecule type" value="Genomic_DNA"/>
</dbReference>
<gene>
    <name evidence="9" type="ORF">DSTB1V02_LOCUS923</name>
</gene>
<dbReference type="InterPro" id="IPR039859">
    <property type="entry name" value="PFA4/ZDH16/20/ERF2-like"/>
</dbReference>
<evidence type="ECO:0000313" key="9">
    <source>
        <dbReference type="EMBL" id="CAD7240921.1"/>
    </source>
</evidence>
<dbReference type="GO" id="GO:0005783">
    <property type="term" value="C:endoplasmic reticulum"/>
    <property type="evidence" value="ECO:0007669"/>
    <property type="project" value="TreeGrafter"/>
</dbReference>
<keyword evidence="6 7" id="KW-0012">Acyltransferase</keyword>
<proteinExistence type="inferred from homology"/>
<evidence type="ECO:0000256" key="6">
    <source>
        <dbReference type="ARBA" id="ARBA00023315"/>
    </source>
</evidence>
<keyword evidence="10" id="KW-1185">Reference proteome</keyword>
<dbReference type="Pfam" id="PF01529">
    <property type="entry name" value="DHHC"/>
    <property type="match status" value="1"/>
</dbReference>
<dbReference type="PANTHER" id="PTHR22883:SF483">
    <property type="entry name" value="PALMITOYLTRANSFERASE"/>
    <property type="match status" value="1"/>
</dbReference>